<keyword evidence="1" id="KW-1185">Reference proteome</keyword>
<dbReference type="WBParaSite" id="nRc.2.0.1.t18572-RA">
    <property type="protein sequence ID" value="nRc.2.0.1.t18572-RA"/>
    <property type="gene ID" value="nRc.2.0.1.g18572"/>
</dbReference>
<sequence length="59" mass="7107">MRLDYCRIGRLTQNFQQIVVTYELFGNAEADPRYYLRSYEVLTGLTRKLHDCHDEQRLP</sequence>
<evidence type="ECO:0000313" key="1">
    <source>
        <dbReference type="Proteomes" id="UP000887565"/>
    </source>
</evidence>
<name>A0A915IXU3_ROMCU</name>
<organism evidence="1 2">
    <name type="scientific">Romanomermis culicivorax</name>
    <name type="common">Nematode worm</name>
    <dbReference type="NCBI Taxonomy" id="13658"/>
    <lineage>
        <taxon>Eukaryota</taxon>
        <taxon>Metazoa</taxon>
        <taxon>Ecdysozoa</taxon>
        <taxon>Nematoda</taxon>
        <taxon>Enoplea</taxon>
        <taxon>Dorylaimia</taxon>
        <taxon>Mermithida</taxon>
        <taxon>Mermithoidea</taxon>
        <taxon>Mermithidae</taxon>
        <taxon>Romanomermis</taxon>
    </lineage>
</organism>
<dbReference type="Proteomes" id="UP000887565">
    <property type="component" value="Unplaced"/>
</dbReference>
<dbReference type="AlphaFoldDB" id="A0A915IXU3"/>
<reference evidence="2" key="1">
    <citation type="submission" date="2022-11" db="UniProtKB">
        <authorList>
            <consortium name="WormBaseParasite"/>
        </authorList>
    </citation>
    <scope>IDENTIFICATION</scope>
</reference>
<proteinExistence type="predicted"/>
<accession>A0A915IXU3</accession>
<protein>
    <submittedName>
        <fullName evidence="2">Uncharacterized protein</fullName>
    </submittedName>
</protein>
<evidence type="ECO:0000313" key="2">
    <source>
        <dbReference type="WBParaSite" id="nRc.2.0.1.t18572-RA"/>
    </source>
</evidence>